<dbReference type="Proteomes" id="UP001144323">
    <property type="component" value="Unassembled WGS sequence"/>
</dbReference>
<reference evidence="2" key="1">
    <citation type="journal article" date="2023" name="Int. J. Syst. Evol. Microbiol.">
        <title>Methylocystis iwaonis sp. nov., a type II methane-oxidizing bacterium from surface soil of a rice paddy field in Japan, and emended description of the genus Methylocystis (ex Whittenbury et al. 1970) Bowman et al. 1993.</title>
        <authorList>
            <person name="Kaise H."/>
            <person name="Sawadogo J.B."/>
            <person name="Alam M.S."/>
            <person name="Ueno C."/>
            <person name="Dianou D."/>
            <person name="Shinjo R."/>
            <person name="Asakawa S."/>
        </authorList>
    </citation>
    <scope>NUCLEOTIDE SEQUENCE</scope>
    <source>
        <strain evidence="2">LMG27198</strain>
    </source>
</reference>
<evidence type="ECO:0000313" key="2">
    <source>
        <dbReference type="EMBL" id="GLI93212.1"/>
    </source>
</evidence>
<keyword evidence="1" id="KW-0732">Signal</keyword>
<feature type="signal peptide" evidence="1">
    <location>
        <begin position="1"/>
        <end position="21"/>
    </location>
</feature>
<dbReference type="RefSeq" id="WP_281802884.1">
    <property type="nucleotide sequence ID" value="NZ_BSEC01000001.1"/>
</dbReference>
<sequence>MNRTGAVCAFCLILAAAPARAQTASPKSTPEISGCQDKAKVEKYISEHNFAELLRGVSADGKTHGVWTSGTQVLIISYDRPPDDKMDQLKTICVTGLASKVSFNLYVIEQLVSSATGALGKK</sequence>
<dbReference type="AlphaFoldDB" id="A0A9W6GUC8"/>
<accession>A0A9W6GUC8</accession>
<gene>
    <name evidence="2" type="ORF">LMG27198_22040</name>
</gene>
<organism evidence="2 3">
    <name type="scientific">Methylocystis echinoides</name>
    <dbReference type="NCBI Taxonomy" id="29468"/>
    <lineage>
        <taxon>Bacteria</taxon>
        <taxon>Pseudomonadati</taxon>
        <taxon>Pseudomonadota</taxon>
        <taxon>Alphaproteobacteria</taxon>
        <taxon>Hyphomicrobiales</taxon>
        <taxon>Methylocystaceae</taxon>
        <taxon>Methylocystis</taxon>
    </lineage>
</organism>
<protein>
    <submittedName>
        <fullName evidence="2">Uncharacterized protein</fullName>
    </submittedName>
</protein>
<name>A0A9W6GUC8_9HYPH</name>
<evidence type="ECO:0000313" key="3">
    <source>
        <dbReference type="Proteomes" id="UP001144323"/>
    </source>
</evidence>
<evidence type="ECO:0000256" key="1">
    <source>
        <dbReference type="SAM" id="SignalP"/>
    </source>
</evidence>
<proteinExistence type="predicted"/>
<dbReference type="EMBL" id="BSEC01000001">
    <property type="protein sequence ID" value="GLI93212.1"/>
    <property type="molecule type" value="Genomic_DNA"/>
</dbReference>
<feature type="chain" id="PRO_5040881071" evidence="1">
    <location>
        <begin position="22"/>
        <end position="122"/>
    </location>
</feature>
<comment type="caution">
    <text evidence="2">The sequence shown here is derived from an EMBL/GenBank/DDBJ whole genome shotgun (WGS) entry which is preliminary data.</text>
</comment>
<keyword evidence="3" id="KW-1185">Reference proteome</keyword>